<feature type="compositionally biased region" description="Polar residues" evidence="2">
    <location>
        <begin position="481"/>
        <end position="491"/>
    </location>
</feature>
<dbReference type="OrthoDB" id="2290328at2759"/>
<dbReference type="InParanoid" id="A0A163BAD7"/>
<dbReference type="EMBL" id="KV440972">
    <property type="protein sequence ID" value="OAD79221.1"/>
    <property type="molecule type" value="Genomic_DNA"/>
</dbReference>
<dbReference type="RefSeq" id="XP_018297261.1">
    <property type="nucleotide sequence ID" value="XM_018434596.1"/>
</dbReference>
<sequence>MALSRLFSTRKKLSKDASGRPKSKPTTAAPSGILSKPFPPLSSRAKSPSDVLDFVGYPRLSHSTPISQVRKRQSTPQLQPQRHFTIRNQTPQPDAEQPQLISHHTPPQPLQPLQPLPPLKMPTPRRVIPPTRHMLSAELTDKTLVEEPESIYPQKESRRSLLTAPFNPNVVINRPLSIDHTYPLTNMSLKPRPHDNLVENYTWCPENGMHDNDLQEEITALQERIHEFNREKSEWAKRETEHRQNEQRMLETIHHTQVQLEKLSLATLNAQNQAAPLWQHSPRRRKPSVGMLTSSSAPSLRRSRSHSTTSRSNSYTRDEESESSETNEHSGYDDGYYDYNYNDDSYEDLTPCEPDIRRSSYVYSYPVAPSHHTPQSIRWPSPHNNVQRSYPVSRRPLSSADTRGWLPKEIGGRNVFQNVYDRDIDILDDYEPDGSGVPWSSSCPQPSTRGYARYPRHPTPRVYNETSSFGQRYSTDPCRTAPSSYRSQPTESHSTVRRSISSSSGSQRAQRAPPSPHDYTHWIRRL</sequence>
<accession>A0A163BAD7</accession>
<evidence type="ECO:0000256" key="2">
    <source>
        <dbReference type="SAM" id="MobiDB-lite"/>
    </source>
</evidence>
<dbReference type="AlphaFoldDB" id="A0A163BAD7"/>
<protein>
    <submittedName>
        <fullName evidence="3">Uncharacterized protein</fullName>
    </submittedName>
</protein>
<name>A0A163BAD7_PHYB8</name>
<feature type="region of interest" description="Disordered" evidence="2">
    <location>
        <begin position="372"/>
        <end position="400"/>
    </location>
</feature>
<organism evidence="3 4">
    <name type="scientific">Phycomyces blakesleeanus (strain ATCC 8743b / DSM 1359 / FGSC 10004 / NBRC 33097 / NRRL 1555)</name>
    <dbReference type="NCBI Taxonomy" id="763407"/>
    <lineage>
        <taxon>Eukaryota</taxon>
        <taxon>Fungi</taxon>
        <taxon>Fungi incertae sedis</taxon>
        <taxon>Mucoromycota</taxon>
        <taxon>Mucoromycotina</taxon>
        <taxon>Mucoromycetes</taxon>
        <taxon>Mucorales</taxon>
        <taxon>Phycomycetaceae</taxon>
        <taxon>Phycomyces</taxon>
    </lineage>
</organism>
<dbReference type="GeneID" id="28995502"/>
<evidence type="ECO:0000256" key="1">
    <source>
        <dbReference type="SAM" id="Coils"/>
    </source>
</evidence>
<keyword evidence="1" id="KW-0175">Coiled coil</keyword>
<feature type="compositionally biased region" description="Pro residues" evidence="2">
    <location>
        <begin position="106"/>
        <end position="118"/>
    </location>
</feature>
<proteinExistence type="predicted"/>
<feature type="compositionally biased region" description="Low complexity" evidence="2">
    <location>
        <begin position="294"/>
        <end position="315"/>
    </location>
</feature>
<reference evidence="4" key="1">
    <citation type="submission" date="2015-06" db="EMBL/GenBank/DDBJ databases">
        <title>Expansion of signal transduction pathways in fungi by whole-genome duplication.</title>
        <authorList>
            <consortium name="DOE Joint Genome Institute"/>
            <person name="Corrochano L.M."/>
            <person name="Kuo A."/>
            <person name="Marcet-Houben M."/>
            <person name="Polaino S."/>
            <person name="Salamov A."/>
            <person name="Villalobos J.M."/>
            <person name="Alvarez M.I."/>
            <person name="Avalos J."/>
            <person name="Benito E.P."/>
            <person name="Benoit I."/>
            <person name="Burger G."/>
            <person name="Camino L.P."/>
            <person name="Canovas D."/>
            <person name="Cerda-Olmedo E."/>
            <person name="Cheng J.-F."/>
            <person name="Dominguez A."/>
            <person name="Elias M."/>
            <person name="Eslava A.P."/>
            <person name="Glaser F."/>
            <person name="Grimwood J."/>
            <person name="Gutierrez G."/>
            <person name="Heitman J."/>
            <person name="Henrissat B."/>
            <person name="Iturriaga E.A."/>
            <person name="Lang B.F."/>
            <person name="Lavin J.L."/>
            <person name="Lee S."/>
            <person name="Li W."/>
            <person name="Lindquist E."/>
            <person name="Lopez-Garcia S."/>
            <person name="Luque E.M."/>
            <person name="Marcos A.T."/>
            <person name="Martin J."/>
            <person name="McCluskey K."/>
            <person name="Medina H.R."/>
            <person name="Miralles-Duran A."/>
            <person name="Miyazaki A."/>
            <person name="Munoz-Torres E."/>
            <person name="Oguiza J.A."/>
            <person name="Ohm R."/>
            <person name="Olmedo M."/>
            <person name="Orejas M."/>
            <person name="Ortiz-Castellanos L."/>
            <person name="Pisabarro A.G."/>
            <person name="Rodriguez-Romero J."/>
            <person name="Ruiz-Herrera J."/>
            <person name="Ruiz-Vazquez R."/>
            <person name="Sanz C."/>
            <person name="Schackwitz W."/>
            <person name="Schmutz J."/>
            <person name="Shahriari M."/>
            <person name="Shelest E."/>
            <person name="Silva-Franco F."/>
            <person name="Soanes D."/>
            <person name="Syed K."/>
            <person name="Tagua V.G."/>
            <person name="Talbot N.J."/>
            <person name="Thon M."/>
            <person name="De vries R.P."/>
            <person name="Wiebenga A."/>
            <person name="Yadav J.S."/>
            <person name="Braun E.L."/>
            <person name="Baker S."/>
            <person name="Garre V."/>
            <person name="Horwitz B."/>
            <person name="Torres-Martinez S."/>
            <person name="Idnurm A."/>
            <person name="Herrera-Estrella A."/>
            <person name="Gabaldon T."/>
            <person name="Grigoriev I.V."/>
        </authorList>
    </citation>
    <scope>NUCLEOTIDE SEQUENCE [LARGE SCALE GENOMIC DNA]</scope>
    <source>
        <strain evidence="4">NRRL 1555(-)</strain>
    </source>
</reference>
<feature type="region of interest" description="Disordered" evidence="2">
    <location>
        <begin position="275"/>
        <end position="344"/>
    </location>
</feature>
<keyword evidence="4" id="KW-1185">Reference proteome</keyword>
<evidence type="ECO:0000313" key="4">
    <source>
        <dbReference type="Proteomes" id="UP000077315"/>
    </source>
</evidence>
<feature type="compositionally biased region" description="Polar residues" evidence="2">
    <location>
        <begin position="372"/>
        <end position="390"/>
    </location>
</feature>
<dbReference type="Proteomes" id="UP000077315">
    <property type="component" value="Unassembled WGS sequence"/>
</dbReference>
<feature type="compositionally biased region" description="Polar residues" evidence="2">
    <location>
        <begin position="438"/>
        <end position="448"/>
    </location>
</feature>
<feature type="compositionally biased region" description="Polar residues" evidence="2">
    <location>
        <begin position="74"/>
        <end position="92"/>
    </location>
</feature>
<feature type="region of interest" description="Disordered" evidence="2">
    <location>
        <begin position="433"/>
        <end position="526"/>
    </location>
</feature>
<evidence type="ECO:0000313" key="3">
    <source>
        <dbReference type="EMBL" id="OAD79221.1"/>
    </source>
</evidence>
<feature type="compositionally biased region" description="Low complexity" evidence="2">
    <location>
        <begin position="497"/>
        <end position="508"/>
    </location>
</feature>
<dbReference type="VEuPathDB" id="FungiDB:PHYBLDRAFT_162299"/>
<feature type="region of interest" description="Disordered" evidence="2">
    <location>
        <begin position="1"/>
        <end position="118"/>
    </location>
</feature>
<feature type="coiled-coil region" evidence="1">
    <location>
        <begin position="211"/>
        <end position="238"/>
    </location>
</feature>
<feature type="compositionally biased region" description="Polar residues" evidence="2">
    <location>
        <begin position="464"/>
        <end position="474"/>
    </location>
</feature>
<gene>
    <name evidence="3" type="ORF">PHYBLDRAFT_162299</name>
</gene>
<feature type="compositionally biased region" description="Low complexity" evidence="2">
    <location>
        <begin position="333"/>
        <end position="343"/>
    </location>
</feature>